<evidence type="ECO:0000256" key="2">
    <source>
        <dbReference type="ARBA" id="ARBA00022980"/>
    </source>
</evidence>
<dbReference type="Pfam" id="PF00830">
    <property type="entry name" value="Ribosomal_L28"/>
    <property type="match status" value="1"/>
</dbReference>
<evidence type="ECO:0000313" key="6">
    <source>
        <dbReference type="EMBL" id="MCA9380822.1"/>
    </source>
</evidence>
<dbReference type="PANTHER" id="PTHR39080:SF1">
    <property type="entry name" value="LARGE RIBOSOMAL SUBUNIT PROTEIN BL28A"/>
    <property type="match status" value="1"/>
</dbReference>
<dbReference type="GO" id="GO:1990904">
    <property type="term" value="C:ribonucleoprotein complex"/>
    <property type="evidence" value="ECO:0007669"/>
    <property type="project" value="UniProtKB-KW"/>
</dbReference>
<dbReference type="AlphaFoldDB" id="A0A955L0A8"/>
<comment type="caution">
    <text evidence="6">The sequence shown here is derived from an EMBL/GenBank/DDBJ whole genome shotgun (WGS) entry which is preliminary data.</text>
</comment>
<dbReference type="PANTHER" id="PTHR39080">
    <property type="entry name" value="50S RIBOSOMAL PROTEIN L28"/>
    <property type="match status" value="1"/>
</dbReference>
<sequence length="79" mass="9050">MARVCEISGRKTRSGNRIQHRRGSSGSGGTWNYKAPKSKRTWKPNLRKVKVNINGTTKRIKVSMKEYKKMRKEADALSN</sequence>
<reference evidence="6" key="1">
    <citation type="submission" date="2020-04" db="EMBL/GenBank/DDBJ databases">
        <authorList>
            <person name="Zhang T."/>
        </authorList>
    </citation>
    <scope>NUCLEOTIDE SEQUENCE</scope>
    <source>
        <strain evidence="6">HKST-UBA13</strain>
    </source>
</reference>
<dbReference type="InterPro" id="IPR037147">
    <property type="entry name" value="Ribosomal_bL28_sf"/>
</dbReference>
<dbReference type="InterPro" id="IPR034704">
    <property type="entry name" value="Ribosomal_bL28/bL31-like_sf"/>
</dbReference>
<feature type="region of interest" description="Disordered" evidence="5">
    <location>
        <begin position="1"/>
        <end position="38"/>
    </location>
</feature>
<dbReference type="Proteomes" id="UP000775877">
    <property type="component" value="Unassembled WGS sequence"/>
</dbReference>
<evidence type="ECO:0000256" key="4">
    <source>
        <dbReference type="HAMAP-Rule" id="MF_00373"/>
    </source>
</evidence>
<evidence type="ECO:0000256" key="3">
    <source>
        <dbReference type="ARBA" id="ARBA00023274"/>
    </source>
</evidence>
<keyword evidence="2 4" id="KW-0689">Ribosomal protein</keyword>
<comment type="similarity">
    <text evidence="1 4">Belongs to the bacterial ribosomal protein bL28 family.</text>
</comment>
<dbReference type="GO" id="GO:0006412">
    <property type="term" value="P:translation"/>
    <property type="evidence" value="ECO:0007669"/>
    <property type="project" value="UniProtKB-UniRule"/>
</dbReference>
<evidence type="ECO:0000256" key="1">
    <source>
        <dbReference type="ARBA" id="ARBA00008760"/>
    </source>
</evidence>
<dbReference type="InterPro" id="IPR050096">
    <property type="entry name" value="Bacterial_rp_bL28"/>
</dbReference>
<dbReference type="SUPFAM" id="SSF143800">
    <property type="entry name" value="L28p-like"/>
    <property type="match status" value="1"/>
</dbReference>
<keyword evidence="3 4" id="KW-0687">Ribonucleoprotein</keyword>
<dbReference type="InterPro" id="IPR026569">
    <property type="entry name" value="Ribosomal_bL28"/>
</dbReference>
<evidence type="ECO:0000313" key="7">
    <source>
        <dbReference type="Proteomes" id="UP000775877"/>
    </source>
</evidence>
<organism evidence="6 7">
    <name type="scientific">Candidatus Dojkabacteria bacterium</name>
    <dbReference type="NCBI Taxonomy" id="2099670"/>
    <lineage>
        <taxon>Bacteria</taxon>
        <taxon>Candidatus Dojkabacteria</taxon>
    </lineage>
</organism>
<gene>
    <name evidence="4" type="primary">rpmB</name>
    <name evidence="6" type="ORF">KC678_01010</name>
</gene>
<dbReference type="Gene3D" id="2.30.170.40">
    <property type="entry name" value="Ribosomal protein L28/L24"/>
    <property type="match status" value="1"/>
</dbReference>
<dbReference type="HAMAP" id="MF_00373">
    <property type="entry name" value="Ribosomal_bL28"/>
    <property type="match status" value="1"/>
</dbReference>
<accession>A0A955L0A8</accession>
<feature type="compositionally biased region" description="Basic residues" evidence="5">
    <location>
        <begin position="10"/>
        <end position="23"/>
    </location>
</feature>
<name>A0A955L0A8_9BACT</name>
<proteinExistence type="inferred from homology"/>
<protein>
    <recommendedName>
        <fullName evidence="4">Large ribosomal subunit protein bL28</fullName>
    </recommendedName>
</protein>
<dbReference type="EMBL" id="JAGQLJ010000019">
    <property type="protein sequence ID" value="MCA9380822.1"/>
    <property type="molecule type" value="Genomic_DNA"/>
</dbReference>
<dbReference type="GO" id="GO:0003735">
    <property type="term" value="F:structural constituent of ribosome"/>
    <property type="evidence" value="ECO:0007669"/>
    <property type="project" value="InterPro"/>
</dbReference>
<evidence type="ECO:0000256" key="5">
    <source>
        <dbReference type="SAM" id="MobiDB-lite"/>
    </source>
</evidence>
<reference evidence="6" key="2">
    <citation type="journal article" date="2021" name="Microbiome">
        <title>Successional dynamics and alternative stable states in a saline activated sludge microbial community over 9 years.</title>
        <authorList>
            <person name="Wang Y."/>
            <person name="Ye J."/>
            <person name="Ju F."/>
            <person name="Liu L."/>
            <person name="Boyd J.A."/>
            <person name="Deng Y."/>
            <person name="Parks D.H."/>
            <person name="Jiang X."/>
            <person name="Yin X."/>
            <person name="Woodcroft B.J."/>
            <person name="Tyson G.W."/>
            <person name="Hugenholtz P."/>
            <person name="Polz M.F."/>
            <person name="Zhang T."/>
        </authorList>
    </citation>
    <scope>NUCLEOTIDE SEQUENCE</scope>
    <source>
        <strain evidence="6">HKST-UBA13</strain>
    </source>
</reference>
<dbReference type="GO" id="GO:0005840">
    <property type="term" value="C:ribosome"/>
    <property type="evidence" value="ECO:0007669"/>
    <property type="project" value="UniProtKB-KW"/>
</dbReference>